<reference evidence="5" key="1">
    <citation type="submission" date="2022-08" db="EMBL/GenBank/DDBJ databases">
        <authorList>
            <person name="Tistechok S."/>
            <person name="Samborskyy M."/>
            <person name="Roman I."/>
        </authorList>
    </citation>
    <scope>NUCLEOTIDE SEQUENCE</scope>
    <source>
        <strain evidence="5">DSM 103496</strain>
    </source>
</reference>
<dbReference type="Proteomes" id="UP001141259">
    <property type="component" value="Unassembled WGS sequence"/>
</dbReference>
<comment type="subcellular location">
    <subcellularLocation>
        <location evidence="1">Cytoplasm</location>
    </subcellularLocation>
</comment>
<keyword evidence="6" id="KW-1185">Reference proteome</keyword>
<dbReference type="RefSeq" id="WP_259624536.1">
    <property type="nucleotide sequence ID" value="NZ_JANYMP010000008.1"/>
</dbReference>
<name>A0A9X2VMX3_9PSEU</name>
<evidence type="ECO:0000313" key="6">
    <source>
        <dbReference type="Proteomes" id="UP001141259"/>
    </source>
</evidence>
<gene>
    <name evidence="5" type="ORF">NZH93_19485</name>
</gene>
<dbReference type="Pfam" id="PF14011">
    <property type="entry name" value="ESX-1_EspG"/>
    <property type="match status" value="1"/>
</dbReference>
<evidence type="ECO:0000313" key="5">
    <source>
        <dbReference type="EMBL" id="MCS7479049.1"/>
    </source>
</evidence>
<comment type="similarity">
    <text evidence="2">Belongs to the EspG family.</text>
</comment>
<sequence length="258" mass="28022">MITPEFLLSPAELDVLWHDLELGRIPYPLDTPSLGSTMEERARLRLDVLDGLAQRGLANDRRLQDLLRLLGDHEVAVDAVANLEQRPVRAVAASDGRQAVLAVVDEDQIGLVEVRPTSLAKSIVGVLTDGSAGPGSALSLRLETLASAVAIHDEPDESDDPWGDEDLDEKQALQRAGLSKQDASVISELAENRVAGGQFGVTSRGGNRYRTERAGVLINWFDTPQGRYLMVRENGWLSLSPTDNERIASRIDSVLATV</sequence>
<comment type="caution">
    <text evidence="5">The sequence shown here is derived from an EMBL/GenBank/DDBJ whole genome shotgun (WGS) entry which is preliminary data.</text>
</comment>
<keyword evidence="3" id="KW-0963">Cytoplasm</keyword>
<proteinExistence type="inferred from homology"/>
<dbReference type="AlphaFoldDB" id="A0A9X2VMX3"/>
<organism evidence="5 6">
    <name type="scientific">Umezawaea endophytica</name>
    <dbReference type="NCBI Taxonomy" id="1654476"/>
    <lineage>
        <taxon>Bacteria</taxon>
        <taxon>Bacillati</taxon>
        <taxon>Actinomycetota</taxon>
        <taxon>Actinomycetes</taxon>
        <taxon>Pseudonocardiales</taxon>
        <taxon>Pseudonocardiaceae</taxon>
        <taxon>Umezawaea</taxon>
    </lineage>
</organism>
<accession>A0A9X2VMX3</accession>
<evidence type="ECO:0000256" key="2">
    <source>
        <dbReference type="ARBA" id="ARBA00006411"/>
    </source>
</evidence>
<evidence type="ECO:0000256" key="4">
    <source>
        <dbReference type="ARBA" id="ARBA00023186"/>
    </source>
</evidence>
<protein>
    <submittedName>
        <fullName evidence="5">ESX secretion-associated protein EspG</fullName>
    </submittedName>
</protein>
<dbReference type="InterPro" id="IPR025734">
    <property type="entry name" value="EspG"/>
</dbReference>
<dbReference type="EMBL" id="JANYMP010000008">
    <property type="protein sequence ID" value="MCS7479049.1"/>
    <property type="molecule type" value="Genomic_DNA"/>
</dbReference>
<evidence type="ECO:0000256" key="3">
    <source>
        <dbReference type="ARBA" id="ARBA00022490"/>
    </source>
</evidence>
<keyword evidence="4" id="KW-0143">Chaperone</keyword>
<evidence type="ECO:0000256" key="1">
    <source>
        <dbReference type="ARBA" id="ARBA00004496"/>
    </source>
</evidence>